<dbReference type="GO" id="GO:0002161">
    <property type="term" value="F:aminoacyl-tRNA deacylase activity"/>
    <property type="evidence" value="ECO:0007669"/>
    <property type="project" value="InterPro"/>
</dbReference>
<dbReference type="SUPFAM" id="SSF55826">
    <property type="entry name" value="YbaK/ProRS associated domain"/>
    <property type="match status" value="1"/>
</dbReference>
<dbReference type="Pfam" id="PF04073">
    <property type="entry name" value="tRNA_edit"/>
    <property type="match status" value="1"/>
</dbReference>
<evidence type="ECO:0000259" key="1">
    <source>
        <dbReference type="Pfam" id="PF04073"/>
    </source>
</evidence>
<evidence type="ECO:0000313" key="2">
    <source>
        <dbReference type="EMBL" id="TGN80184.1"/>
    </source>
</evidence>
<evidence type="ECO:0000313" key="3">
    <source>
        <dbReference type="Proteomes" id="UP000298513"/>
    </source>
</evidence>
<dbReference type="PANTHER" id="PTHR30411">
    <property type="entry name" value="CYTOPLASMIC PROTEIN"/>
    <property type="match status" value="1"/>
</dbReference>
<comment type="caution">
    <text evidence="2">The sequence shown here is derived from an EMBL/GenBank/DDBJ whole genome shotgun (WGS) entry which is preliminary data.</text>
</comment>
<dbReference type="Gene3D" id="3.90.960.10">
    <property type="entry name" value="YbaK/aminoacyl-tRNA synthetase-associated domain"/>
    <property type="match status" value="1"/>
</dbReference>
<dbReference type="EMBL" id="SRRU01000008">
    <property type="protein sequence ID" value="TGN80184.1"/>
    <property type="molecule type" value="Genomic_DNA"/>
</dbReference>
<dbReference type="AlphaFoldDB" id="A0A4Z1DEB7"/>
<dbReference type="PANTHER" id="PTHR30411:SF1">
    <property type="entry name" value="CYTOPLASMIC PROTEIN"/>
    <property type="match status" value="1"/>
</dbReference>
<dbReference type="InterPro" id="IPR007214">
    <property type="entry name" value="YbaK/aa-tRNA-synth-assoc-dom"/>
</dbReference>
<proteinExistence type="predicted"/>
<dbReference type="Proteomes" id="UP000298513">
    <property type="component" value="Unassembled WGS sequence"/>
</dbReference>
<accession>A0A4Z1DEB7</accession>
<feature type="domain" description="YbaK/aminoacyl-tRNA synthetase-associated" evidence="1">
    <location>
        <begin position="53"/>
        <end position="172"/>
    </location>
</feature>
<protein>
    <submittedName>
        <fullName evidence="2">YbaK/EbsC family protein</fullName>
    </submittedName>
</protein>
<keyword evidence="3" id="KW-1185">Reference proteome</keyword>
<sequence>MISGRGRHAATLRTERLLRTPRPEVTVHERVLRVSEALRELGSDAEVVELPDPAPTAATAAAQVGCPVGAIANSLVFSVGGDPLLVLTSGAHRVDTRRLAGLLGVARKRIRRADPAFVLTATGQEVGGVAPVGHPRPVRTLIDATLAEHEHLWAGAGMPHTVFRTTFPELVRITGGEPAEVAEA</sequence>
<reference evidence="2 3" key="1">
    <citation type="submission" date="2019-04" db="EMBL/GenBank/DDBJ databases">
        <title>Streptomyces sp. nov. Bv016 isolated from bark of Buahinia variegata.</title>
        <authorList>
            <person name="Kanchanasin P."/>
            <person name="Tanasupawat S."/>
            <person name="Yuki M."/>
            <person name="Kudo T."/>
        </authorList>
    </citation>
    <scope>NUCLEOTIDE SEQUENCE [LARGE SCALE GENOMIC DNA]</scope>
    <source>
        <strain evidence="2 3">JCM 4765</strain>
    </source>
</reference>
<dbReference type="InterPro" id="IPR036754">
    <property type="entry name" value="YbaK/aa-tRNA-synt-asso_dom_sf"/>
</dbReference>
<name>A0A4Z1DEB7_STRGP</name>
<gene>
    <name evidence="2" type="ORF">E5082_22555</name>
</gene>
<dbReference type="CDD" id="cd04333">
    <property type="entry name" value="ProX_deacylase"/>
    <property type="match status" value="1"/>
</dbReference>
<organism evidence="2 3">
    <name type="scientific">Streptomyces griseoluteus</name>
    <dbReference type="NCBI Taxonomy" id="29306"/>
    <lineage>
        <taxon>Bacteria</taxon>
        <taxon>Bacillati</taxon>
        <taxon>Actinomycetota</taxon>
        <taxon>Actinomycetes</taxon>
        <taxon>Kitasatosporales</taxon>
        <taxon>Streptomycetaceae</taxon>
        <taxon>Streptomyces</taxon>
    </lineage>
</organism>